<keyword evidence="7 8" id="KW-0460">Magnesium</keyword>
<dbReference type="GO" id="GO:0003676">
    <property type="term" value="F:nucleic acid binding"/>
    <property type="evidence" value="ECO:0007669"/>
    <property type="project" value="InterPro"/>
</dbReference>
<proteinExistence type="inferred from homology"/>
<protein>
    <recommendedName>
        <fullName evidence="8">Ribonuclease T</fullName>
        <ecNumber evidence="8">3.1.13.-</ecNumber>
    </recommendedName>
    <alternativeName>
        <fullName evidence="8">Exoribonuclease T</fullName>
        <shortName evidence="8">RNase T</shortName>
    </alternativeName>
</protein>
<feature type="binding site" evidence="8">
    <location>
        <position position="23"/>
    </location>
    <ligand>
        <name>Mg(2+)</name>
        <dbReference type="ChEBI" id="CHEBI:18420"/>
        <label>2</label>
        <note>catalytic</note>
    </ligand>
</feature>
<dbReference type="InterPro" id="IPR012337">
    <property type="entry name" value="RNaseH-like_sf"/>
</dbReference>
<feature type="binding site" evidence="8">
    <location>
        <position position="25"/>
    </location>
    <ligand>
        <name>Mg(2+)</name>
        <dbReference type="ChEBI" id="CHEBI:18420"/>
        <label>2</label>
        <note>catalytic</note>
    </ligand>
</feature>
<feature type="site" description="Important for substrate binding and specificity" evidence="8">
    <location>
        <position position="77"/>
    </location>
</feature>
<evidence type="ECO:0000313" key="11">
    <source>
        <dbReference type="Proteomes" id="UP000317355"/>
    </source>
</evidence>
<evidence type="ECO:0000256" key="8">
    <source>
        <dbReference type="HAMAP-Rule" id="MF_00157"/>
    </source>
</evidence>
<name>A0A558D0J5_9GAMM</name>
<dbReference type="GO" id="GO:0008408">
    <property type="term" value="F:3'-5' exonuclease activity"/>
    <property type="evidence" value="ECO:0007669"/>
    <property type="project" value="TreeGrafter"/>
</dbReference>
<dbReference type="GO" id="GO:0016896">
    <property type="term" value="F:RNA exonuclease activity, producing 5'-phosphomonoesters"/>
    <property type="evidence" value="ECO:0007669"/>
    <property type="project" value="UniProtKB-UniRule"/>
</dbReference>
<evidence type="ECO:0000256" key="4">
    <source>
        <dbReference type="ARBA" id="ARBA00022723"/>
    </source>
</evidence>
<feature type="domain" description="Exonuclease" evidence="9">
    <location>
        <begin position="18"/>
        <end position="203"/>
    </location>
</feature>
<comment type="function">
    <text evidence="8">Trims short 3' overhangs of a variety of RNA species, leaving a one or two nucleotide 3' overhang. Responsible for the end-turnover of tRNA: specifically removes the terminal AMP residue from uncharged tRNA (tRNA-C-C-A). Also appears to be involved in tRNA biosynthesis.</text>
</comment>
<feature type="binding site" evidence="8">
    <location>
        <position position="181"/>
    </location>
    <ligand>
        <name>Mg(2+)</name>
        <dbReference type="ChEBI" id="CHEBI:18420"/>
        <label>2</label>
        <note>catalytic</note>
    </ligand>
</feature>
<dbReference type="GO" id="GO:0008033">
    <property type="term" value="P:tRNA processing"/>
    <property type="evidence" value="ECO:0007669"/>
    <property type="project" value="UniProtKB-KW"/>
</dbReference>
<feature type="binding site" evidence="8">
    <location>
        <position position="23"/>
    </location>
    <ligand>
        <name>Mg(2+)</name>
        <dbReference type="ChEBI" id="CHEBI:18420"/>
        <label>1</label>
        <note>catalytic</note>
    </ligand>
</feature>
<keyword evidence="3 8" id="KW-0540">Nuclease</keyword>
<dbReference type="SMART" id="SM00479">
    <property type="entry name" value="EXOIII"/>
    <property type="match status" value="1"/>
</dbReference>
<dbReference type="PANTHER" id="PTHR30231:SF2">
    <property type="entry name" value="RIBONUCLEASE T"/>
    <property type="match status" value="1"/>
</dbReference>
<dbReference type="EMBL" id="VMRY01000041">
    <property type="protein sequence ID" value="TVT54541.1"/>
    <property type="molecule type" value="Genomic_DNA"/>
</dbReference>
<sequence length="215" mass="23180">MTDYPYNPAIAQRFRGFLPVVVDVETAGFNAGTDALLEIAAVILTMDDAGFLHPTPCHACHVAPFPGANLEPKALEFNGIDPDHPFRNALSEKEALTNLFAPIRKAVKESECNRAILVGHNAFFDLGFLNAAVARTGIKRNPFHPFSTFDTVSLAGLAYGQTVLAKAALAAGLDWDNNEAHSAIYDTERTAELFCTIVNQWQRSNGGFSGLTVSG</sequence>
<dbReference type="STRING" id="1543721.AAY24_15785"/>
<feature type="site" description="Important for substrate binding and specificity" evidence="8">
    <location>
        <position position="146"/>
    </location>
</feature>
<dbReference type="NCBIfam" id="TIGR01298">
    <property type="entry name" value="RNaseT"/>
    <property type="match status" value="1"/>
</dbReference>
<dbReference type="HAMAP" id="MF_00157">
    <property type="entry name" value="RNase_T"/>
    <property type="match status" value="1"/>
</dbReference>
<dbReference type="Proteomes" id="UP000317355">
    <property type="component" value="Unassembled WGS sequence"/>
</dbReference>
<comment type="caution">
    <text evidence="10">The sequence shown here is derived from an EMBL/GenBank/DDBJ whole genome shotgun (WGS) entry which is preliminary data.</text>
</comment>
<gene>
    <name evidence="8" type="primary">rnt</name>
    <name evidence="10" type="ORF">FHK82_10125</name>
</gene>
<dbReference type="FunFam" id="3.30.420.10:FF:000009">
    <property type="entry name" value="Ribonuclease T"/>
    <property type="match status" value="1"/>
</dbReference>
<dbReference type="Gene3D" id="3.30.420.10">
    <property type="entry name" value="Ribonuclease H-like superfamily/Ribonuclease H"/>
    <property type="match status" value="1"/>
</dbReference>
<reference evidence="10 11" key="1">
    <citation type="submission" date="2019-07" db="EMBL/GenBank/DDBJ databases">
        <title>The pathways for chlorine oxyanion respiration interact through the shared metabolite chlorate.</title>
        <authorList>
            <person name="Barnum T.P."/>
            <person name="Cheng Y."/>
            <person name="Hill K.A."/>
            <person name="Lucas L.N."/>
            <person name="Carlson H.K."/>
            <person name="Coates J.D."/>
        </authorList>
    </citation>
    <scope>NUCLEOTIDE SEQUENCE [LARGE SCALE GENOMIC DNA]</scope>
    <source>
        <strain evidence="10">BK-3</strain>
    </source>
</reference>
<comment type="similarity">
    <text evidence="8">Belongs to the RNase T family.</text>
</comment>
<feature type="binding site" evidence="8">
    <location>
        <position position="186"/>
    </location>
    <ligand>
        <name>Mg(2+)</name>
        <dbReference type="ChEBI" id="CHEBI:18420"/>
        <label>2</label>
        <note>catalytic</note>
    </ligand>
</feature>
<dbReference type="GO" id="GO:0045004">
    <property type="term" value="P:DNA replication proofreading"/>
    <property type="evidence" value="ECO:0007669"/>
    <property type="project" value="TreeGrafter"/>
</dbReference>
<evidence type="ECO:0000259" key="9">
    <source>
        <dbReference type="SMART" id="SM00479"/>
    </source>
</evidence>
<dbReference type="SUPFAM" id="SSF53098">
    <property type="entry name" value="Ribonuclease H-like"/>
    <property type="match status" value="1"/>
</dbReference>
<dbReference type="CDD" id="cd06134">
    <property type="entry name" value="RNaseT"/>
    <property type="match status" value="1"/>
</dbReference>
<dbReference type="Pfam" id="PF00929">
    <property type="entry name" value="RNase_T"/>
    <property type="match status" value="1"/>
</dbReference>
<dbReference type="AlphaFoldDB" id="A0A558D0J5"/>
<feature type="site" description="Important for substrate binding and specificity" evidence="8">
    <location>
        <position position="29"/>
    </location>
</feature>
<keyword evidence="2 8" id="KW-0819">tRNA processing</keyword>
<dbReference type="GO" id="GO:0000287">
    <property type="term" value="F:magnesium ion binding"/>
    <property type="evidence" value="ECO:0007669"/>
    <property type="project" value="UniProtKB-UniRule"/>
</dbReference>
<dbReference type="InterPro" id="IPR005987">
    <property type="entry name" value="RNase_T"/>
</dbReference>
<dbReference type="EC" id="3.1.13.-" evidence="8"/>
<dbReference type="InterPro" id="IPR036397">
    <property type="entry name" value="RNaseH_sf"/>
</dbReference>
<feature type="site" description="Important for substrate binding and specificity" evidence="8">
    <location>
        <position position="124"/>
    </location>
</feature>
<dbReference type="InterPro" id="IPR013520">
    <property type="entry name" value="Ribonucl_H"/>
</dbReference>
<evidence type="ECO:0000256" key="7">
    <source>
        <dbReference type="ARBA" id="ARBA00022842"/>
    </source>
</evidence>
<dbReference type="PANTHER" id="PTHR30231">
    <property type="entry name" value="DNA POLYMERASE III SUBUNIT EPSILON"/>
    <property type="match status" value="1"/>
</dbReference>
<evidence type="ECO:0000256" key="2">
    <source>
        <dbReference type="ARBA" id="ARBA00022694"/>
    </source>
</evidence>
<keyword evidence="6 8" id="KW-0269">Exonuclease</keyword>
<evidence type="ECO:0000313" key="10">
    <source>
        <dbReference type="EMBL" id="TVT54541.1"/>
    </source>
</evidence>
<evidence type="ECO:0000256" key="3">
    <source>
        <dbReference type="ARBA" id="ARBA00022722"/>
    </source>
</evidence>
<feature type="active site" description="Proton donor/acceptor" evidence="8">
    <location>
        <position position="181"/>
    </location>
</feature>
<evidence type="ECO:0000256" key="1">
    <source>
        <dbReference type="ARBA" id="ARBA00011738"/>
    </source>
</evidence>
<evidence type="ECO:0000256" key="5">
    <source>
        <dbReference type="ARBA" id="ARBA00022801"/>
    </source>
</evidence>
<keyword evidence="5 8" id="KW-0378">Hydrolase</keyword>
<organism evidence="10 11">
    <name type="scientific">Sedimenticola thiotaurini</name>
    <dbReference type="NCBI Taxonomy" id="1543721"/>
    <lineage>
        <taxon>Bacteria</taxon>
        <taxon>Pseudomonadati</taxon>
        <taxon>Pseudomonadota</taxon>
        <taxon>Gammaproteobacteria</taxon>
        <taxon>Chromatiales</taxon>
        <taxon>Sedimenticolaceae</taxon>
        <taxon>Sedimenticola</taxon>
    </lineage>
</organism>
<accession>A0A558D0J5</accession>
<dbReference type="GO" id="GO:0005829">
    <property type="term" value="C:cytosol"/>
    <property type="evidence" value="ECO:0007669"/>
    <property type="project" value="TreeGrafter"/>
</dbReference>
<keyword evidence="4 8" id="KW-0479">Metal-binding</keyword>
<comment type="subunit">
    <text evidence="1 8">Homodimer.</text>
</comment>
<comment type="cofactor">
    <cofactor evidence="8">
        <name>Mg(2+)</name>
        <dbReference type="ChEBI" id="CHEBI:18420"/>
    </cofactor>
    <text evidence="8">Binds two Mg(2+) per subunit. The active form of the enzyme binds two Mg(2+) ions in its active site. The first Mg(2+) forms only one salt bridge with the protein.</text>
</comment>
<evidence type="ECO:0000256" key="6">
    <source>
        <dbReference type="ARBA" id="ARBA00022839"/>
    </source>
</evidence>